<dbReference type="Proteomes" id="UP000613740">
    <property type="component" value="Unassembled WGS sequence"/>
</dbReference>
<dbReference type="PROSITE" id="PS50118">
    <property type="entry name" value="HMG_BOX_2"/>
    <property type="match status" value="2"/>
</dbReference>
<evidence type="ECO:0000256" key="2">
    <source>
        <dbReference type="PROSITE-ProRule" id="PRU00267"/>
    </source>
</evidence>
<dbReference type="SMART" id="SM00398">
    <property type="entry name" value="HMG"/>
    <property type="match status" value="2"/>
</dbReference>
<dbReference type="Pfam" id="PF00505">
    <property type="entry name" value="HMG_box"/>
    <property type="match status" value="2"/>
</dbReference>
<sequence>MSKRGHERNDVIEIPKLPLPAFIHFINANRDAVLAANPGLPVNEVAKRLGRRWSNLDPEDKQQYSNLALRDRLRFNKEVVALEQEHGPAFRRQLEELEGKEGVPKWLDQLSFGCIIYYGTSTKWRYSSDHIKDPDAPKPPKPAYTYFSTATYSKIRARNPGMLAKEIPPIIRERWQALDAAGRRPYEQQADHDRERYWVEMEAYSRALQQQGGGGGGVSGGGGGVTAAAVAAVNACGSNGTAQRSTAGPGTVCAAAPAVVPMKAERLAGVKQEGVGPAGMKEAAGIKVEVKEEAVGIKVEVKEEQAEQAAVGVKVEVKEEEQMAVVGGGVKVEVKEEEPSTAAPPA</sequence>
<dbReference type="InterPro" id="IPR036910">
    <property type="entry name" value="HMG_box_dom_sf"/>
</dbReference>
<reference evidence="4" key="1">
    <citation type="journal article" date="2020" name="bioRxiv">
        <title>Comparative genomics of Chlamydomonas.</title>
        <authorList>
            <person name="Craig R.J."/>
            <person name="Hasan A.R."/>
            <person name="Ness R.W."/>
            <person name="Keightley P.D."/>
        </authorList>
    </citation>
    <scope>NUCLEOTIDE SEQUENCE</scope>
    <source>
        <strain evidence="4">CCAP 11/173</strain>
    </source>
</reference>
<feature type="domain" description="HMG box" evidence="3">
    <location>
        <begin position="137"/>
        <end position="205"/>
    </location>
</feature>
<dbReference type="SUPFAM" id="SSF47095">
    <property type="entry name" value="HMG-box"/>
    <property type="match status" value="2"/>
</dbReference>
<name>A0A835SUK5_9CHLO</name>
<evidence type="ECO:0000256" key="1">
    <source>
        <dbReference type="ARBA" id="ARBA00023125"/>
    </source>
</evidence>
<feature type="DNA-binding region" description="HMG box" evidence="2">
    <location>
        <begin position="137"/>
        <end position="205"/>
    </location>
</feature>
<dbReference type="GO" id="GO:0003677">
    <property type="term" value="F:DNA binding"/>
    <property type="evidence" value="ECO:0007669"/>
    <property type="project" value="UniProtKB-UniRule"/>
</dbReference>
<evidence type="ECO:0000259" key="3">
    <source>
        <dbReference type="PROSITE" id="PS50118"/>
    </source>
</evidence>
<keyword evidence="5" id="KW-1185">Reference proteome</keyword>
<dbReference type="AlphaFoldDB" id="A0A835SUK5"/>
<dbReference type="EMBL" id="JAEHOD010000061">
    <property type="protein sequence ID" value="KAG2433612.1"/>
    <property type="molecule type" value="Genomic_DNA"/>
</dbReference>
<dbReference type="PANTHER" id="PTHR48112">
    <property type="entry name" value="HIGH MOBILITY GROUP PROTEIN DSP1"/>
    <property type="match status" value="1"/>
</dbReference>
<proteinExistence type="predicted"/>
<feature type="DNA-binding region" description="HMG box" evidence="2">
    <location>
        <begin position="15"/>
        <end position="83"/>
    </location>
</feature>
<dbReference type="OrthoDB" id="1919336at2759"/>
<dbReference type="PANTHER" id="PTHR48112:SF22">
    <property type="entry name" value="MITOCHONDRIAL TRANSCRIPTION FACTOR A, ISOFORM B"/>
    <property type="match status" value="1"/>
</dbReference>
<keyword evidence="1 2" id="KW-0238">DNA-binding</keyword>
<keyword evidence="2" id="KW-0539">Nucleus</keyword>
<feature type="domain" description="HMG box" evidence="3">
    <location>
        <begin position="15"/>
        <end position="83"/>
    </location>
</feature>
<dbReference type="InterPro" id="IPR050342">
    <property type="entry name" value="HMGB"/>
</dbReference>
<organism evidence="4 5">
    <name type="scientific">Chlamydomonas schloesseri</name>
    <dbReference type="NCBI Taxonomy" id="2026947"/>
    <lineage>
        <taxon>Eukaryota</taxon>
        <taxon>Viridiplantae</taxon>
        <taxon>Chlorophyta</taxon>
        <taxon>core chlorophytes</taxon>
        <taxon>Chlorophyceae</taxon>
        <taxon>CS clade</taxon>
        <taxon>Chlamydomonadales</taxon>
        <taxon>Chlamydomonadaceae</taxon>
        <taxon>Chlamydomonas</taxon>
    </lineage>
</organism>
<dbReference type="PRINTS" id="PR00886">
    <property type="entry name" value="HIGHMOBLTY12"/>
</dbReference>
<comment type="caution">
    <text evidence="4">The sequence shown here is derived from an EMBL/GenBank/DDBJ whole genome shotgun (WGS) entry which is preliminary data.</text>
</comment>
<protein>
    <recommendedName>
        <fullName evidence="3">HMG box domain-containing protein</fullName>
    </recommendedName>
</protein>
<dbReference type="InterPro" id="IPR009071">
    <property type="entry name" value="HMG_box_dom"/>
</dbReference>
<dbReference type="Gene3D" id="1.10.30.10">
    <property type="entry name" value="High mobility group box domain"/>
    <property type="match status" value="2"/>
</dbReference>
<gene>
    <name evidence="4" type="ORF">HYH02_012541</name>
</gene>
<evidence type="ECO:0000313" key="5">
    <source>
        <dbReference type="Proteomes" id="UP000613740"/>
    </source>
</evidence>
<evidence type="ECO:0000313" key="4">
    <source>
        <dbReference type="EMBL" id="KAG2433612.1"/>
    </source>
</evidence>
<dbReference type="GO" id="GO:0005634">
    <property type="term" value="C:nucleus"/>
    <property type="evidence" value="ECO:0007669"/>
    <property type="project" value="UniProtKB-UniRule"/>
</dbReference>
<accession>A0A835SUK5</accession>